<reference evidence="1 2" key="1">
    <citation type="submission" date="2017-10" db="EMBL/GenBank/DDBJ databases">
        <title>Whole genome sequencing of members of genus Pseudoxanthomonas.</title>
        <authorList>
            <person name="Kumar S."/>
            <person name="Bansal K."/>
            <person name="Kaur A."/>
            <person name="Patil P."/>
            <person name="Sharma S."/>
            <person name="Patil P.B."/>
        </authorList>
    </citation>
    <scope>NUCLEOTIDE SEQUENCE [LARGE SCALE GENOMIC DNA]</scope>
    <source>
        <strain evidence="1 2">DSM 17109</strain>
    </source>
</reference>
<dbReference type="SUPFAM" id="SSF53756">
    <property type="entry name" value="UDP-Glycosyltransferase/glycogen phosphorylase"/>
    <property type="match status" value="1"/>
</dbReference>
<gene>
    <name evidence="1" type="ORF">CSC78_05305</name>
</gene>
<protein>
    <submittedName>
        <fullName evidence="1">Uncharacterized protein</fullName>
    </submittedName>
</protein>
<name>A0ABQ6ZK41_9GAMM</name>
<dbReference type="Proteomes" id="UP000781710">
    <property type="component" value="Unassembled WGS sequence"/>
</dbReference>
<keyword evidence="2" id="KW-1185">Reference proteome</keyword>
<comment type="caution">
    <text evidence="1">The sequence shown here is derived from an EMBL/GenBank/DDBJ whole genome shotgun (WGS) entry which is preliminary data.</text>
</comment>
<dbReference type="EMBL" id="PDWW01000004">
    <property type="protein sequence ID" value="KAF1726510.1"/>
    <property type="molecule type" value="Genomic_DNA"/>
</dbReference>
<accession>A0ABQ6ZK41</accession>
<dbReference type="Gene3D" id="3.40.50.2000">
    <property type="entry name" value="Glycogen Phosphorylase B"/>
    <property type="match status" value="2"/>
</dbReference>
<organism evidence="1 2">
    <name type="scientific">Pseudoxanthomonas japonensis</name>
    <dbReference type="NCBI Taxonomy" id="69284"/>
    <lineage>
        <taxon>Bacteria</taxon>
        <taxon>Pseudomonadati</taxon>
        <taxon>Pseudomonadota</taxon>
        <taxon>Gammaproteobacteria</taxon>
        <taxon>Lysobacterales</taxon>
        <taxon>Lysobacteraceae</taxon>
        <taxon>Pseudoxanthomonas</taxon>
    </lineage>
</organism>
<proteinExistence type="predicted"/>
<evidence type="ECO:0000313" key="2">
    <source>
        <dbReference type="Proteomes" id="UP000781710"/>
    </source>
</evidence>
<evidence type="ECO:0000313" key="1">
    <source>
        <dbReference type="EMBL" id="KAF1726510.1"/>
    </source>
</evidence>
<sequence>MKRLWIAGVAMRGDGYPNAMNTVAVLMGSPEWVISDKADWLPTETRLWHLARGPARQRVRLMLRLVAGGFAQAACLCIRSRPGDVAYLPYPAPLTLWWLALVPKRWRPRCIADAYISLWDSMFRDRGGGDATGVVSRIVRRFEARSLRAAALVLVDTEANKRQMIADFALTARRVRSIPLAINERLFSSSGREQAPSGRPARVLFVGTLVPLHGIDIVLAVAAELSKSDGIEFRLIGDGQQSALVEAFVRTGKVAGFTWIREWVPLAGIAREIEEADVCLGVFGGEGKAARVLPFKSYCALAAGKAIVTQAAHSLPDGLPPLPAVLVAGTDRQKWARDVATAIRTLIESRAERIALGKAAGQYFADHLSSQAIRAVWLEILCAANGPMDD</sequence>
<dbReference type="RefSeq" id="WP_162336867.1">
    <property type="nucleotide sequence ID" value="NZ_JBHSRQ010000004.1"/>
</dbReference>